<evidence type="ECO:0000313" key="2">
    <source>
        <dbReference type="EMBL" id="WRY33402.1"/>
    </source>
</evidence>
<dbReference type="Proteomes" id="UP001623290">
    <property type="component" value="Chromosome"/>
</dbReference>
<evidence type="ECO:0000259" key="1">
    <source>
        <dbReference type="Pfam" id="PF03992"/>
    </source>
</evidence>
<sequence length="91" mass="10711">MPVHVSGHLICKNREEAELIRLYLPQHRALTLAEPGCLLFEVEETEDPLVWRVTESFIDRRAFEAHQSRLAHSIWGERTRAIKRDYDITRS</sequence>
<proteinExistence type="predicted"/>
<dbReference type="Pfam" id="PF03992">
    <property type="entry name" value="ABM"/>
    <property type="match status" value="1"/>
</dbReference>
<evidence type="ECO:0000313" key="3">
    <source>
        <dbReference type="Proteomes" id="UP001623290"/>
    </source>
</evidence>
<dbReference type="GO" id="GO:0004497">
    <property type="term" value="F:monooxygenase activity"/>
    <property type="evidence" value="ECO:0007669"/>
    <property type="project" value="UniProtKB-KW"/>
</dbReference>
<keyword evidence="3" id="KW-1185">Reference proteome</keyword>
<dbReference type="RefSeq" id="WP_406720680.1">
    <property type="nucleotide sequence ID" value="NZ_CP135443.1"/>
</dbReference>
<name>A0ABZ1DZH4_9RHOB</name>
<dbReference type="EMBL" id="CP135443">
    <property type="protein sequence ID" value="WRY33402.1"/>
    <property type="molecule type" value="Genomic_DNA"/>
</dbReference>
<keyword evidence="2" id="KW-0560">Oxidoreductase</keyword>
<gene>
    <name evidence="2" type="ORF">RPE78_12055</name>
</gene>
<dbReference type="Gene3D" id="3.30.70.100">
    <property type="match status" value="1"/>
</dbReference>
<dbReference type="InterPro" id="IPR007138">
    <property type="entry name" value="ABM_dom"/>
</dbReference>
<protein>
    <submittedName>
        <fullName evidence="2">Antibiotic biosynthesis monooxygenase</fullName>
    </submittedName>
</protein>
<keyword evidence="2" id="KW-0503">Monooxygenase</keyword>
<dbReference type="InterPro" id="IPR011008">
    <property type="entry name" value="Dimeric_a/b-barrel"/>
</dbReference>
<dbReference type="SUPFAM" id="SSF54909">
    <property type="entry name" value="Dimeric alpha+beta barrel"/>
    <property type="match status" value="1"/>
</dbReference>
<accession>A0ABZ1DZH4</accession>
<feature type="domain" description="ABM" evidence="1">
    <location>
        <begin position="15"/>
        <end position="72"/>
    </location>
</feature>
<reference evidence="2 3" key="1">
    <citation type="submission" date="2023-09" db="EMBL/GenBank/DDBJ databases">
        <title>Thioclava shenzhenensis sp. nov., a multidrug resistant bacteria-antagonizing species isolated from coastal seawater.</title>
        <authorList>
            <person name="Long M."/>
        </authorList>
    </citation>
    <scope>NUCLEOTIDE SEQUENCE [LARGE SCALE GENOMIC DNA]</scope>
    <source>
        <strain evidence="2 3">FTW29</strain>
    </source>
</reference>
<organism evidence="2 3">
    <name type="scientific">Thioclava litoralis</name>
    <dbReference type="NCBI Taxonomy" id="3076557"/>
    <lineage>
        <taxon>Bacteria</taxon>
        <taxon>Pseudomonadati</taxon>
        <taxon>Pseudomonadota</taxon>
        <taxon>Alphaproteobacteria</taxon>
        <taxon>Rhodobacterales</taxon>
        <taxon>Paracoccaceae</taxon>
        <taxon>Thioclava</taxon>
    </lineage>
</organism>